<dbReference type="Pfam" id="PF09339">
    <property type="entry name" value="HTH_IclR"/>
    <property type="match status" value="1"/>
</dbReference>
<keyword evidence="4 9" id="KW-0902">Two-component regulatory system</keyword>
<dbReference type="RefSeq" id="WP_125567909.1">
    <property type="nucleotide sequence ID" value="NZ_AP019307.1"/>
</dbReference>
<dbReference type="KEGG" id="nbe:Back2_13400"/>
<keyword evidence="5 9" id="KW-0805">Transcription regulation</keyword>
<dbReference type="Pfam" id="PF00072">
    <property type="entry name" value="Response_reg"/>
    <property type="match status" value="1"/>
</dbReference>
<dbReference type="PROSITE" id="PS50110">
    <property type="entry name" value="RESPONSE_REGULATORY"/>
    <property type="match status" value="1"/>
</dbReference>
<keyword evidence="2 9" id="KW-0963">Cytoplasm</keyword>
<dbReference type="GO" id="GO:0000156">
    <property type="term" value="F:phosphorelay response regulator activity"/>
    <property type="evidence" value="ECO:0007669"/>
    <property type="project" value="TreeGrafter"/>
</dbReference>
<dbReference type="InterPro" id="IPR036388">
    <property type="entry name" value="WH-like_DNA-bd_sf"/>
</dbReference>
<feature type="domain" description="Response regulatory" evidence="11">
    <location>
        <begin position="3"/>
        <end position="119"/>
    </location>
</feature>
<evidence type="ECO:0000256" key="10">
    <source>
        <dbReference type="PROSITE-ProRule" id="PRU00169"/>
    </source>
</evidence>
<keyword evidence="13" id="KW-1185">Reference proteome</keyword>
<dbReference type="Proteomes" id="UP000271573">
    <property type="component" value="Chromosome"/>
</dbReference>
<keyword evidence="3 10" id="KW-0597">Phosphoprotein</keyword>
<evidence type="ECO:0000313" key="12">
    <source>
        <dbReference type="EMBL" id="BBH17053.1"/>
    </source>
</evidence>
<gene>
    <name evidence="12" type="ORF">Back2_13400</name>
</gene>
<dbReference type="InterPro" id="IPR036390">
    <property type="entry name" value="WH_DNA-bd_sf"/>
</dbReference>
<evidence type="ECO:0000256" key="1">
    <source>
        <dbReference type="ARBA" id="ARBA00004496"/>
    </source>
</evidence>
<reference evidence="12 13" key="1">
    <citation type="submission" date="2018-11" db="EMBL/GenBank/DDBJ databases">
        <title>Complete genome sequence of Nocardioides baekrokdamisoli strain KCTC 39748.</title>
        <authorList>
            <person name="Kang S.W."/>
            <person name="Lee K.C."/>
            <person name="Kim K.K."/>
            <person name="Kim J.S."/>
            <person name="Kim D.S."/>
            <person name="Ko S.H."/>
            <person name="Yang S.H."/>
            <person name="Shin Y.K."/>
            <person name="Lee J.S."/>
        </authorList>
    </citation>
    <scope>NUCLEOTIDE SEQUENCE [LARGE SCALE GENOMIC DNA]</scope>
    <source>
        <strain evidence="12 13">KCTC 39748</strain>
    </source>
</reference>
<dbReference type="OrthoDB" id="7187989at2"/>
<keyword evidence="7 9" id="KW-0010">Activator</keyword>
<accession>A0A3G9IXE0</accession>
<organism evidence="12 13">
    <name type="scientific">Nocardioides baekrokdamisoli</name>
    <dbReference type="NCBI Taxonomy" id="1804624"/>
    <lineage>
        <taxon>Bacteria</taxon>
        <taxon>Bacillati</taxon>
        <taxon>Actinomycetota</taxon>
        <taxon>Actinomycetes</taxon>
        <taxon>Propionibacteriales</taxon>
        <taxon>Nocardioidaceae</taxon>
        <taxon>Nocardioides</taxon>
    </lineage>
</organism>
<dbReference type="Gene3D" id="3.40.50.2300">
    <property type="match status" value="1"/>
</dbReference>
<dbReference type="GO" id="GO:0003700">
    <property type="term" value="F:DNA-binding transcription factor activity"/>
    <property type="evidence" value="ECO:0007669"/>
    <property type="project" value="InterPro"/>
</dbReference>
<comment type="subcellular location">
    <subcellularLocation>
        <location evidence="1 9">Cytoplasm</location>
    </subcellularLocation>
</comment>
<dbReference type="InterPro" id="IPR051271">
    <property type="entry name" value="2C-system_Tx_regulators"/>
</dbReference>
<name>A0A3G9IXE0_9ACTN</name>
<dbReference type="PIRSF" id="PIRSF006171">
    <property type="entry name" value="RR_citrat_malat"/>
    <property type="match status" value="1"/>
</dbReference>
<evidence type="ECO:0000256" key="9">
    <source>
        <dbReference type="PIRNR" id="PIRNR006171"/>
    </source>
</evidence>
<keyword evidence="6 9" id="KW-0238">DNA-binding</keyword>
<evidence type="ECO:0000256" key="5">
    <source>
        <dbReference type="ARBA" id="ARBA00023015"/>
    </source>
</evidence>
<proteinExistence type="predicted"/>
<evidence type="ECO:0000256" key="4">
    <source>
        <dbReference type="ARBA" id="ARBA00023012"/>
    </source>
</evidence>
<evidence type="ECO:0000259" key="11">
    <source>
        <dbReference type="PROSITE" id="PS50110"/>
    </source>
</evidence>
<evidence type="ECO:0000256" key="7">
    <source>
        <dbReference type="ARBA" id="ARBA00023159"/>
    </source>
</evidence>
<dbReference type="InterPro" id="IPR005471">
    <property type="entry name" value="Tscrpt_reg_IclR_N"/>
</dbReference>
<feature type="modified residue" description="4-aspartylphosphate" evidence="10">
    <location>
        <position position="54"/>
    </location>
</feature>
<evidence type="ECO:0000256" key="8">
    <source>
        <dbReference type="ARBA" id="ARBA00023163"/>
    </source>
</evidence>
<keyword evidence="8 9" id="KW-0804">Transcription</keyword>
<evidence type="ECO:0000313" key="13">
    <source>
        <dbReference type="Proteomes" id="UP000271573"/>
    </source>
</evidence>
<dbReference type="InterPro" id="IPR001789">
    <property type="entry name" value="Sig_transdc_resp-reg_receiver"/>
</dbReference>
<dbReference type="SUPFAM" id="SSF46785">
    <property type="entry name" value="Winged helix' DNA-binding domain"/>
    <property type="match status" value="1"/>
</dbReference>
<protein>
    <recommendedName>
        <fullName evidence="9">Transcriptional regulatory protein</fullName>
    </recommendedName>
</protein>
<dbReference type="InterPro" id="IPR024187">
    <property type="entry name" value="Sig_transdc_resp-reg_cit/mal"/>
</dbReference>
<dbReference type="PANTHER" id="PTHR45526:SF1">
    <property type="entry name" value="TRANSCRIPTIONAL REGULATORY PROTEIN DCUR-RELATED"/>
    <property type="match status" value="1"/>
</dbReference>
<evidence type="ECO:0000256" key="3">
    <source>
        <dbReference type="ARBA" id="ARBA00022553"/>
    </source>
</evidence>
<evidence type="ECO:0000256" key="2">
    <source>
        <dbReference type="ARBA" id="ARBA00022490"/>
    </source>
</evidence>
<dbReference type="GO" id="GO:0003677">
    <property type="term" value="F:DNA binding"/>
    <property type="evidence" value="ECO:0007669"/>
    <property type="project" value="UniProtKB-KW"/>
</dbReference>
<dbReference type="AlphaFoldDB" id="A0A3G9IXE0"/>
<dbReference type="Gene3D" id="1.10.10.10">
    <property type="entry name" value="Winged helix-like DNA-binding domain superfamily/Winged helix DNA-binding domain"/>
    <property type="match status" value="1"/>
</dbReference>
<dbReference type="SMART" id="SM00448">
    <property type="entry name" value="REC"/>
    <property type="match status" value="1"/>
</dbReference>
<sequence length="228" mass="25186">MITTLIVDDDFRVSRIHAAYVAGVEGFRVIGEAHTLREALTSIESLKPDLVLLDVYLPDGSGLDVLTQDLPGDYRPDCIVITAARDVATVRTAMQRGAVHFLVKPFPAAALRERLISYRDLHRQLKALSDEPDQAEVDRLFRTLRGPDELPPTLRKGHSAPTLELVRSAVRQSPEPISAADIAEQVGISRPTAQRYLAYLAEHGLVRLELRYGGAGRPEHLYAPVAPR</sequence>
<evidence type="ECO:0000256" key="6">
    <source>
        <dbReference type="ARBA" id="ARBA00023125"/>
    </source>
</evidence>
<dbReference type="SUPFAM" id="SSF52172">
    <property type="entry name" value="CheY-like"/>
    <property type="match status" value="1"/>
</dbReference>
<dbReference type="GO" id="GO:0005737">
    <property type="term" value="C:cytoplasm"/>
    <property type="evidence" value="ECO:0007669"/>
    <property type="project" value="UniProtKB-SubCell"/>
</dbReference>
<dbReference type="PANTHER" id="PTHR45526">
    <property type="entry name" value="TRANSCRIPTIONAL REGULATORY PROTEIN DPIA"/>
    <property type="match status" value="1"/>
</dbReference>
<dbReference type="EMBL" id="AP019307">
    <property type="protein sequence ID" value="BBH17053.1"/>
    <property type="molecule type" value="Genomic_DNA"/>
</dbReference>
<dbReference type="InterPro" id="IPR011006">
    <property type="entry name" value="CheY-like_superfamily"/>
</dbReference>